<evidence type="ECO:0000313" key="3">
    <source>
        <dbReference type="EMBL" id="NMN99795.1"/>
    </source>
</evidence>
<organism evidence="3 4">
    <name type="scientific">Gordonia asplenii</name>
    <dbReference type="NCBI Taxonomy" id="2725283"/>
    <lineage>
        <taxon>Bacteria</taxon>
        <taxon>Bacillati</taxon>
        <taxon>Actinomycetota</taxon>
        <taxon>Actinomycetes</taxon>
        <taxon>Mycobacteriales</taxon>
        <taxon>Gordoniaceae</taxon>
        <taxon>Gordonia</taxon>
    </lineage>
</organism>
<name>A0A848KMA2_9ACTN</name>
<evidence type="ECO:0000259" key="2">
    <source>
        <dbReference type="Pfam" id="PF00561"/>
    </source>
</evidence>
<dbReference type="Gene3D" id="3.40.50.1820">
    <property type="entry name" value="alpha/beta hydrolase"/>
    <property type="match status" value="1"/>
</dbReference>
<keyword evidence="4" id="KW-1185">Reference proteome</keyword>
<dbReference type="Proteomes" id="UP000550729">
    <property type="component" value="Unassembled WGS sequence"/>
</dbReference>
<feature type="domain" description="AB hydrolase-1" evidence="2">
    <location>
        <begin position="37"/>
        <end position="141"/>
    </location>
</feature>
<gene>
    <name evidence="3" type="ORF">HH308_01020</name>
</gene>
<evidence type="ECO:0000313" key="4">
    <source>
        <dbReference type="Proteomes" id="UP000550729"/>
    </source>
</evidence>
<dbReference type="RefSeq" id="WP_170192292.1">
    <property type="nucleotide sequence ID" value="NZ_JABBNB010000001.1"/>
</dbReference>
<dbReference type="AlphaFoldDB" id="A0A848KMA2"/>
<dbReference type="EMBL" id="JABBNB010000001">
    <property type="protein sequence ID" value="NMN99795.1"/>
    <property type="molecule type" value="Genomic_DNA"/>
</dbReference>
<dbReference type="InterPro" id="IPR000639">
    <property type="entry name" value="Epox_hydrolase-like"/>
</dbReference>
<comment type="caution">
    <text evidence="3">The sequence shown here is derived from an EMBL/GenBank/DDBJ whole genome shotgun (WGS) entry which is preliminary data.</text>
</comment>
<proteinExistence type="predicted"/>
<evidence type="ECO:0000256" key="1">
    <source>
        <dbReference type="ARBA" id="ARBA00022801"/>
    </source>
</evidence>
<dbReference type="PANTHER" id="PTHR43329">
    <property type="entry name" value="EPOXIDE HYDROLASE"/>
    <property type="match status" value="1"/>
</dbReference>
<dbReference type="GO" id="GO:0016787">
    <property type="term" value="F:hydrolase activity"/>
    <property type="evidence" value="ECO:0007669"/>
    <property type="project" value="UniProtKB-KW"/>
</dbReference>
<dbReference type="InterPro" id="IPR029058">
    <property type="entry name" value="AB_hydrolase_fold"/>
</dbReference>
<accession>A0A848KMA2</accession>
<keyword evidence="1 3" id="KW-0378">Hydrolase</keyword>
<dbReference type="PRINTS" id="PR00412">
    <property type="entry name" value="EPOXHYDRLASE"/>
</dbReference>
<dbReference type="InterPro" id="IPR000073">
    <property type="entry name" value="AB_hydrolase_1"/>
</dbReference>
<sequence>MTIEQRAVQVGDFTFDVRIGTPDDAPKPKGKKKIYLPTVLLLHGFPHNSDCFDDVVPRLLDAGLRTVVFNQRGYSAGARPDGVDSYLLTHLVSDVIGMLDALDLSHVLLVGHDLGGLVAWHVAAKHPQRLNGLVTVSVGHPSAISDALRESDDQRKRSSYIKMFTAVGSEDKLLADNADLLRRMGLPADSIPPLQEPGALAAAMNWYRAIFTGDIAGKLACGPIEVPTTMIWSDQDVALGREQAEMTGRYVYSDYRFCELNGVDHWIPEKAPAAVASEVALRSSPF</sequence>
<dbReference type="SUPFAM" id="SSF53474">
    <property type="entry name" value="alpha/beta-Hydrolases"/>
    <property type="match status" value="1"/>
</dbReference>
<protein>
    <submittedName>
        <fullName evidence="3">Alpha/beta hydrolase</fullName>
    </submittedName>
</protein>
<reference evidence="3 4" key="1">
    <citation type="submission" date="2020-04" db="EMBL/GenBank/DDBJ databases">
        <title>Gordonia sp. nov. TBRC 11910.</title>
        <authorList>
            <person name="Suriyachadkun C."/>
        </authorList>
    </citation>
    <scope>NUCLEOTIDE SEQUENCE [LARGE SCALE GENOMIC DNA]</scope>
    <source>
        <strain evidence="3 4">TBRC 11910</strain>
    </source>
</reference>
<dbReference type="Pfam" id="PF00561">
    <property type="entry name" value="Abhydrolase_1"/>
    <property type="match status" value="1"/>
</dbReference>